<name>A0A392PMK2_9FABA</name>
<dbReference type="EMBL" id="LXQA010085101">
    <property type="protein sequence ID" value="MCI12670.1"/>
    <property type="molecule type" value="Genomic_DNA"/>
</dbReference>
<evidence type="ECO:0000313" key="2">
    <source>
        <dbReference type="Proteomes" id="UP000265520"/>
    </source>
</evidence>
<accession>A0A392PMK2</accession>
<protein>
    <submittedName>
        <fullName evidence="1">Uncharacterized protein</fullName>
    </submittedName>
</protein>
<organism evidence="1 2">
    <name type="scientific">Trifolium medium</name>
    <dbReference type="NCBI Taxonomy" id="97028"/>
    <lineage>
        <taxon>Eukaryota</taxon>
        <taxon>Viridiplantae</taxon>
        <taxon>Streptophyta</taxon>
        <taxon>Embryophyta</taxon>
        <taxon>Tracheophyta</taxon>
        <taxon>Spermatophyta</taxon>
        <taxon>Magnoliopsida</taxon>
        <taxon>eudicotyledons</taxon>
        <taxon>Gunneridae</taxon>
        <taxon>Pentapetalae</taxon>
        <taxon>rosids</taxon>
        <taxon>fabids</taxon>
        <taxon>Fabales</taxon>
        <taxon>Fabaceae</taxon>
        <taxon>Papilionoideae</taxon>
        <taxon>50 kb inversion clade</taxon>
        <taxon>NPAAA clade</taxon>
        <taxon>Hologalegina</taxon>
        <taxon>IRL clade</taxon>
        <taxon>Trifolieae</taxon>
        <taxon>Trifolium</taxon>
    </lineage>
</organism>
<keyword evidence="2" id="KW-1185">Reference proteome</keyword>
<dbReference type="Proteomes" id="UP000265520">
    <property type="component" value="Unassembled WGS sequence"/>
</dbReference>
<dbReference type="AlphaFoldDB" id="A0A392PMK2"/>
<evidence type="ECO:0000313" key="1">
    <source>
        <dbReference type="EMBL" id="MCI12670.1"/>
    </source>
</evidence>
<reference evidence="1 2" key="1">
    <citation type="journal article" date="2018" name="Front. Plant Sci.">
        <title>Red Clover (Trifolium pratense) and Zigzag Clover (T. medium) - A Picture of Genomic Similarities and Differences.</title>
        <authorList>
            <person name="Dluhosova J."/>
            <person name="Istvanek J."/>
            <person name="Nedelnik J."/>
            <person name="Repkova J."/>
        </authorList>
    </citation>
    <scope>NUCLEOTIDE SEQUENCE [LARGE SCALE GENOMIC DNA]</scope>
    <source>
        <strain evidence="2">cv. 10/8</strain>
        <tissue evidence="1">Leaf</tissue>
    </source>
</reference>
<feature type="non-terminal residue" evidence="1">
    <location>
        <position position="61"/>
    </location>
</feature>
<sequence>MSSHIFFQGVLVAFDVRASHIKKLFRGENSRNFHNDIEVFATLDSNISQNSITIRRFEYPT</sequence>
<comment type="caution">
    <text evidence="1">The sequence shown here is derived from an EMBL/GenBank/DDBJ whole genome shotgun (WGS) entry which is preliminary data.</text>
</comment>
<proteinExistence type="predicted"/>